<sequence length="981" mass="107596">MKAIVITTGGGPEVLQLQQVEDPELKDDEVLIKVEATALNRADTLQRKGSYPPPKGASPYPGLECSGTIQAVGKNVLGWRVGDQVCALLSGGGYAEKVAVPAGQVLPIPLGVSLKEAAGLPEVACTVWSTVFMMSRLSAGETFLVHGGSSGIGTFAIQIAKSKGATVFVTAGNEEKLAFCKSLGADLCINYKTEDFVARVKEETGGMGVDVILDCIGAAYLQRNLDSLNFDGRLCIIGLQGGAVTEIKLNTLFPKRLTVQGSSQHEEHITEHYIVYKYSQATYISTDAPTSHQAFAFPKLKHSHILKTAAKNGAALRPRNPENKAMVVNEVEKNVWPEIVAGKVKPIIYKSFPLSEAGEAHKLMEMMKAVVITSPGDPEVLQLQEVQEPEIKDDEVLIKTEAAALNRGDIYQRQGFYPPPEGASTFPGLECSGIIEAVGENVSRWKVGDKVCALLSGGGYAEKVAVPAGQVLPVPSGVSLSDAASLPEVACTVWSTVFTMSRLCPGETLLIHGGCSGIGTFAIQIAKFKGAKVFVTAGDERKLAFCNDLGADLCINYRTEDFVVRVKEETEGKGVDVILDCVGAAYLQRNLDCLNVDGRLFIIGSISGFVAELNIAAMFAKRLSIQAAALRTRNVEEKASIVKEVEKNVWPAIMSGKVKPVVHQRFPLGEAAEAHRLMETNSGFIQPLSQTSCTSAASLDFEIAISQLPLRDFAHQICAWGFPHLLVKTMDFSHLNRGQMTLMGSAFCVVLSLHFTLQLVSQHLFYWKNPKEQKAILVIILMAPIYAAVSFVGLLDIRGSKAFFMFLESVKECYEAFVIAKFMALMYSYLNISISKNIVPDEIKGREIHHSFPMTLFQPRTVRLNHHTLKLLKYWTWQFVVIRPVCSILMITLQLLQFYPSWLSWTFTIILNVSVSLALYSLVAFYHVFAKELEPHKPLAKFLCIKGIVFFCFWQVNRTSFFFSLFLEGSLVFTLIRSMKN</sequence>
<protein>
    <submittedName>
        <fullName evidence="9">Quinone oxidoreductase PIG3</fullName>
    </submittedName>
</protein>
<feature type="transmembrane region" description="Helical" evidence="7">
    <location>
        <begin position="962"/>
        <end position="979"/>
    </location>
</feature>
<dbReference type="Pfam" id="PF03619">
    <property type="entry name" value="Solute_trans_a"/>
    <property type="match status" value="1"/>
</dbReference>
<feature type="transmembrane region" description="Helical" evidence="7">
    <location>
        <begin position="902"/>
        <end position="926"/>
    </location>
</feature>
<reference evidence="10" key="1">
    <citation type="journal article" date="2019" name="Plant Biotechnol. J.">
        <title>Genome sequencing of the Australian wild diploid species Gossypium australe highlights disease resistance and delayed gland morphogenesis.</title>
        <authorList>
            <person name="Cai Y."/>
            <person name="Cai X."/>
            <person name="Wang Q."/>
            <person name="Wang P."/>
            <person name="Zhang Y."/>
            <person name="Cai C."/>
            <person name="Xu Y."/>
            <person name="Wang K."/>
            <person name="Zhou Z."/>
            <person name="Wang C."/>
            <person name="Geng S."/>
            <person name="Li B."/>
            <person name="Dong Q."/>
            <person name="Hou Y."/>
            <person name="Wang H."/>
            <person name="Ai P."/>
            <person name="Liu Z."/>
            <person name="Yi F."/>
            <person name="Sun M."/>
            <person name="An G."/>
            <person name="Cheng J."/>
            <person name="Zhang Y."/>
            <person name="Shi Q."/>
            <person name="Xie Y."/>
            <person name="Shi X."/>
            <person name="Chang Y."/>
            <person name="Huang F."/>
            <person name="Chen Y."/>
            <person name="Hong S."/>
            <person name="Mi L."/>
            <person name="Sun Q."/>
            <person name="Zhang L."/>
            <person name="Zhou B."/>
            <person name="Peng R."/>
            <person name="Zhang X."/>
            <person name="Liu F."/>
        </authorList>
    </citation>
    <scope>NUCLEOTIDE SEQUENCE [LARGE SCALE GENOMIC DNA]</scope>
    <source>
        <strain evidence="10">cv. PA1801</strain>
    </source>
</reference>
<keyword evidence="3" id="KW-0521">NADP</keyword>
<dbReference type="InterPro" id="IPR036291">
    <property type="entry name" value="NAD(P)-bd_dom_sf"/>
</dbReference>
<name>A0A5B6X808_9ROSI</name>
<evidence type="ECO:0000256" key="4">
    <source>
        <dbReference type="ARBA" id="ARBA00022989"/>
    </source>
</evidence>
<dbReference type="Gene3D" id="3.40.50.720">
    <property type="entry name" value="NAD(P)-binding Rossmann-like Domain"/>
    <property type="match status" value="2"/>
</dbReference>
<dbReference type="InterPro" id="IPR013149">
    <property type="entry name" value="ADH-like_C"/>
</dbReference>
<feature type="transmembrane region" description="Helical" evidence="7">
    <location>
        <begin position="775"/>
        <end position="795"/>
    </location>
</feature>
<dbReference type="Gene3D" id="3.90.180.10">
    <property type="entry name" value="Medium-chain alcohol dehydrogenases, catalytic domain"/>
    <property type="match status" value="3"/>
</dbReference>
<evidence type="ECO:0000256" key="5">
    <source>
        <dbReference type="ARBA" id="ARBA00023002"/>
    </source>
</evidence>
<feature type="domain" description="Enoyl reductase (ER)" evidence="8">
    <location>
        <begin position="376"/>
        <end position="685"/>
    </location>
</feature>
<dbReference type="NCBIfam" id="TIGR02824">
    <property type="entry name" value="quinone_pig3"/>
    <property type="match status" value="2"/>
</dbReference>
<dbReference type="GO" id="GO:0016020">
    <property type="term" value="C:membrane"/>
    <property type="evidence" value="ECO:0007669"/>
    <property type="project" value="UniProtKB-SubCell"/>
</dbReference>
<evidence type="ECO:0000256" key="2">
    <source>
        <dbReference type="ARBA" id="ARBA00022692"/>
    </source>
</evidence>
<accession>A0A5B6X808</accession>
<keyword evidence="6 7" id="KW-0472">Membrane</keyword>
<dbReference type="AlphaFoldDB" id="A0A5B6X808"/>
<dbReference type="Pfam" id="PF00107">
    <property type="entry name" value="ADH_zinc_N"/>
    <property type="match status" value="2"/>
</dbReference>
<evidence type="ECO:0000313" key="10">
    <source>
        <dbReference type="Proteomes" id="UP000325315"/>
    </source>
</evidence>
<keyword evidence="4 7" id="KW-1133">Transmembrane helix</keyword>
<dbReference type="InterPro" id="IPR014189">
    <property type="entry name" value="Quinone_OxRdtase_PIG3"/>
</dbReference>
<dbReference type="InterPro" id="IPR013154">
    <property type="entry name" value="ADH-like_N"/>
</dbReference>
<evidence type="ECO:0000313" key="9">
    <source>
        <dbReference type="EMBL" id="KAA3489097.1"/>
    </source>
</evidence>
<evidence type="ECO:0000256" key="6">
    <source>
        <dbReference type="ARBA" id="ARBA00023136"/>
    </source>
</evidence>
<dbReference type="InterPro" id="IPR011032">
    <property type="entry name" value="GroES-like_sf"/>
</dbReference>
<dbReference type="PANTHER" id="PTHR48106">
    <property type="entry name" value="QUINONE OXIDOREDUCTASE PIG3-RELATED"/>
    <property type="match status" value="1"/>
</dbReference>
<feature type="transmembrane region" description="Helical" evidence="7">
    <location>
        <begin position="874"/>
        <end position="896"/>
    </location>
</feature>
<dbReference type="PANTHER" id="PTHR48106:SF8">
    <property type="entry name" value="OS02G0805600 PROTEIN"/>
    <property type="match status" value="1"/>
</dbReference>
<evidence type="ECO:0000256" key="7">
    <source>
        <dbReference type="SAM" id="Phobius"/>
    </source>
</evidence>
<dbReference type="InterPro" id="IPR020843">
    <property type="entry name" value="ER"/>
</dbReference>
<feature type="transmembrane region" description="Helical" evidence="7">
    <location>
        <begin position="740"/>
        <end position="760"/>
    </location>
</feature>
<comment type="caution">
    <text evidence="9">The sequence shown here is derived from an EMBL/GenBank/DDBJ whole genome shotgun (WGS) entry which is preliminary data.</text>
</comment>
<keyword evidence="10" id="KW-1185">Reference proteome</keyword>
<dbReference type="SUPFAM" id="SSF51735">
    <property type="entry name" value="NAD(P)-binding Rossmann-fold domains"/>
    <property type="match status" value="2"/>
</dbReference>
<evidence type="ECO:0000256" key="3">
    <source>
        <dbReference type="ARBA" id="ARBA00022857"/>
    </source>
</evidence>
<comment type="subcellular location">
    <subcellularLocation>
        <location evidence="1">Membrane</location>
        <topology evidence="1">Multi-pass membrane protein</topology>
    </subcellularLocation>
</comment>
<dbReference type="InterPro" id="IPR005178">
    <property type="entry name" value="Ostalpha/TMEM184C"/>
</dbReference>
<dbReference type="OrthoDB" id="3509362at2759"/>
<dbReference type="GO" id="GO:0016651">
    <property type="term" value="F:oxidoreductase activity, acting on NAD(P)H"/>
    <property type="evidence" value="ECO:0007669"/>
    <property type="project" value="TreeGrafter"/>
</dbReference>
<keyword evidence="2 7" id="KW-0812">Transmembrane</keyword>
<dbReference type="Pfam" id="PF08240">
    <property type="entry name" value="ADH_N"/>
    <property type="match status" value="2"/>
</dbReference>
<feature type="domain" description="Enoyl reductase (ER)" evidence="8">
    <location>
        <begin position="10"/>
        <end position="372"/>
    </location>
</feature>
<organism evidence="9 10">
    <name type="scientific">Gossypium australe</name>
    <dbReference type="NCBI Taxonomy" id="47621"/>
    <lineage>
        <taxon>Eukaryota</taxon>
        <taxon>Viridiplantae</taxon>
        <taxon>Streptophyta</taxon>
        <taxon>Embryophyta</taxon>
        <taxon>Tracheophyta</taxon>
        <taxon>Spermatophyta</taxon>
        <taxon>Magnoliopsida</taxon>
        <taxon>eudicotyledons</taxon>
        <taxon>Gunneridae</taxon>
        <taxon>Pentapetalae</taxon>
        <taxon>rosids</taxon>
        <taxon>malvids</taxon>
        <taxon>Malvales</taxon>
        <taxon>Malvaceae</taxon>
        <taxon>Malvoideae</taxon>
        <taxon>Gossypium</taxon>
    </lineage>
</organism>
<proteinExistence type="predicted"/>
<dbReference type="Proteomes" id="UP000325315">
    <property type="component" value="Unassembled WGS sequence"/>
</dbReference>
<dbReference type="SMART" id="SM01417">
    <property type="entry name" value="Solute_trans_a"/>
    <property type="match status" value="1"/>
</dbReference>
<dbReference type="EMBL" id="SMMG02000001">
    <property type="protein sequence ID" value="KAA3489097.1"/>
    <property type="molecule type" value="Genomic_DNA"/>
</dbReference>
<evidence type="ECO:0000259" key="8">
    <source>
        <dbReference type="SMART" id="SM00829"/>
    </source>
</evidence>
<gene>
    <name evidence="9" type="ORF">EPI10_032769</name>
</gene>
<dbReference type="CDD" id="cd05276">
    <property type="entry name" value="p53_inducible_oxidoreductase"/>
    <property type="match status" value="2"/>
</dbReference>
<keyword evidence="5" id="KW-0560">Oxidoreductase</keyword>
<evidence type="ECO:0000256" key="1">
    <source>
        <dbReference type="ARBA" id="ARBA00004141"/>
    </source>
</evidence>
<dbReference type="GO" id="GO:0070402">
    <property type="term" value="F:NADPH binding"/>
    <property type="evidence" value="ECO:0007669"/>
    <property type="project" value="TreeGrafter"/>
</dbReference>
<dbReference type="SMART" id="SM00829">
    <property type="entry name" value="PKS_ER"/>
    <property type="match status" value="2"/>
</dbReference>
<dbReference type="SUPFAM" id="SSF50129">
    <property type="entry name" value="GroES-like"/>
    <property type="match status" value="2"/>
</dbReference>